<dbReference type="AlphaFoldDB" id="A0AAV4Y4B4"/>
<evidence type="ECO:0000313" key="1">
    <source>
        <dbReference type="EMBL" id="GIZ00997.1"/>
    </source>
</evidence>
<keyword evidence="2" id="KW-1185">Reference proteome</keyword>
<evidence type="ECO:0000313" key="2">
    <source>
        <dbReference type="Proteomes" id="UP001054945"/>
    </source>
</evidence>
<proteinExistence type="predicted"/>
<protein>
    <submittedName>
        <fullName evidence="1">Uncharacterized protein</fullName>
    </submittedName>
</protein>
<organism evidence="1 2">
    <name type="scientific">Caerostris extrusa</name>
    <name type="common">Bark spider</name>
    <name type="synonym">Caerostris bankana</name>
    <dbReference type="NCBI Taxonomy" id="172846"/>
    <lineage>
        <taxon>Eukaryota</taxon>
        <taxon>Metazoa</taxon>
        <taxon>Ecdysozoa</taxon>
        <taxon>Arthropoda</taxon>
        <taxon>Chelicerata</taxon>
        <taxon>Arachnida</taxon>
        <taxon>Araneae</taxon>
        <taxon>Araneomorphae</taxon>
        <taxon>Entelegynae</taxon>
        <taxon>Araneoidea</taxon>
        <taxon>Araneidae</taxon>
        <taxon>Caerostris</taxon>
    </lineage>
</organism>
<accession>A0AAV4Y4B4</accession>
<name>A0AAV4Y4B4_CAEEX</name>
<sequence length="86" mass="9492">MTSSDLSIPRTFPFSFGAHFILYLLEDEGGGWTKGGGTKEGKLSSSTWLGLERTICILLCVSETPFLQMVRIVFPSLQKALEIYCA</sequence>
<gene>
    <name evidence="1" type="ORF">CEXT_374911</name>
</gene>
<dbReference type="Proteomes" id="UP001054945">
    <property type="component" value="Unassembled WGS sequence"/>
</dbReference>
<comment type="caution">
    <text evidence="1">The sequence shown here is derived from an EMBL/GenBank/DDBJ whole genome shotgun (WGS) entry which is preliminary data.</text>
</comment>
<reference evidence="1 2" key="1">
    <citation type="submission" date="2021-06" db="EMBL/GenBank/DDBJ databases">
        <title>Caerostris extrusa draft genome.</title>
        <authorList>
            <person name="Kono N."/>
            <person name="Arakawa K."/>
        </authorList>
    </citation>
    <scope>NUCLEOTIDE SEQUENCE [LARGE SCALE GENOMIC DNA]</scope>
</reference>
<dbReference type="EMBL" id="BPLR01018611">
    <property type="protein sequence ID" value="GIZ00997.1"/>
    <property type="molecule type" value="Genomic_DNA"/>
</dbReference>